<dbReference type="InterPro" id="IPR033413">
    <property type="entry name" value="DUF5117"/>
</dbReference>
<dbReference type="GO" id="GO:0008237">
    <property type="term" value="F:metallopeptidase activity"/>
    <property type="evidence" value="ECO:0007669"/>
    <property type="project" value="InterPro"/>
</dbReference>
<dbReference type="InterPro" id="IPR024079">
    <property type="entry name" value="MetalloPept_cat_dom_sf"/>
</dbReference>
<dbReference type="CDD" id="cd04276">
    <property type="entry name" value="ZnMc_MMP_like_2"/>
    <property type="match status" value="1"/>
</dbReference>
<evidence type="ECO:0000259" key="3">
    <source>
        <dbReference type="Pfam" id="PF17148"/>
    </source>
</evidence>
<dbReference type="Pfam" id="PF16313">
    <property type="entry name" value="DUF4953"/>
    <property type="match status" value="1"/>
</dbReference>
<evidence type="ECO:0000259" key="2">
    <source>
        <dbReference type="Pfam" id="PF16313"/>
    </source>
</evidence>
<dbReference type="AlphaFoldDB" id="A0A3B1AUS0"/>
<feature type="compositionally biased region" description="Basic and acidic residues" evidence="1">
    <location>
        <begin position="45"/>
        <end position="66"/>
    </location>
</feature>
<sequence length="610" mass="67361">MKNIKNSTAILAGILALGISGAITGLSPAAFADQKNNMITYQDGDDGKKPEAETTDKESADKKDKKDKKDKTLAEFVKGLDKSEGLFTFYRDPKKGDLFMEISADQLDEEFIYFIYLHNGVTGVPGLGFRGLTGNNQVFSLKKHFNRIEFIEENTNFFYDPDSPLSRSAAANVSSALLATAEIKATSKDKKRFIIPVSKLFLSEALTRLTPKPDPANKKAGKFGPGKLNKAKSKIAKINNYPENSDVIVDYVFDDPKPVPDKTNAGGIPRSGTMSVQHSFIQMPKNDFKPRLDDPRVGYFTNRVTDMTSYSATPYRDLIDRWPLVKKDPSAKISEPVKPIVFWIENTTPYEYRDTIRDASLAWNIAFEKAGFKNAVQVKIQPDDADWDAGDIRYNVMRWTASPRPPFGGYGPNFTNPRTGEVLGADIMLEQVFVTNRIALGSIFETSGLGLPSAESESLTGISGEQLSCSLGHQLQISSLFGRAVLGAKSAPDLDKDELIKQSLYYLTLHEIGHTLGLNHNMKASQLHDFKDIHNKAITGPVGLAGSVMDYPAVNIARKGQKQGDFYTTRPGPYDIWAIEFGYSAEMEDENARNALLARSTEPALTFGND</sequence>
<accession>A0A3B1AUS0</accession>
<evidence type="ECO:0008006" key="5">
    <source>
        <dbReference type="Google" id="ProtNLM"/>
    </source>
</evidence>
<dbReference type="Gene3D" id="3.40.390.10">
    <property type="entry name" value="Collagenase (Catalytic Domain)"/>
    <property type="match status" value="1"/>
</dbReference>
<dbReference type="InterPro" id="IPR032534">
    <property type="entry name" value="EcxA_zinc-bd"/>
</dbReference>
<feature type="non-terminal residue" evidence="4">
    <location>
        <position position="610"/>
    </location>
</feature>
<evidence type="ECO:0000313" key="4">
    <source>
        <dbReference type="EMBL" id="VAX03554.1"/>
    </source>
</evidence>
<feature type="region of interest" description="Disordered" evidence="1">
    <location>
        <begin position="41"/>
        <end position="66"/>
    </location>
</feature>
<dbReference type="Pfam" id="PF17148">
    <property type="entry name" value="DUF5117"/>
    <property type="match status" value="1"/>
</dbReference>
<name>A0A3B1AUS0_9ZZZZ</name>
<reference evidence="4" key="1">
    <citation type="submission" date="2018-06" db="EMBL/GenBank/DDBJ databases">
        <authorList>
            <person name="Zhirakovskaya E."/>
        </authorList>
    </citation>
    <scope>NUCLEOTIDE SEQUENCE</scope>
</reference>
<gene>
    <name evidence="4" type="ORF">MNBD_ALPHA03-573</name>
</gene>
<feature type="domain" description="EcxA zinc-binding" evidence="2">
    <location>
        <begin position="496"/>
        <end position="610"/>
    </location>
</feature>
<proteinExistence type="predicted"/>
<protein>
    <recommendedName>
        <fullName evidence="5">DUF5117 domain-containing protein</fullName>
    </recommendedName>
</protein>
<dbReference type="PANTHER" id="PTHR38478:SF1">
    <property type="entry name" value="ZINC DEPENDENT METALLOPROTEASE DOMAIN LIPOPROTEIN"/>
    <property type="match status" value="1"/>
</dbReference>
<evidence type="ECO:0000256" key="1">
    <source>
        <dbReference type="SAM" id="MobiDB-lite"/>
    </source>
</evidence>
<dbReference type="PANTHER" id="PTHR38478">
    <property type="entry name" value="PEPTIDASE M1A AND M12B"/>
    <property type="match status" value="1"/>
</dbReference>
<organism evidence="4">
    <name type="scientific">hydrothermal vent metagenome</name>
    <dbReference type="NCBI Taxonomy" id="652676"/>
    <lineage>
        <taxon>unclassified sequences</taxon>
        <taxon>metagenomes</taxon>
        <taxon>ecological metagenomes</taxon>
    </lineage>
</organism>
<dbReference type="SUPFAM" id="SSF55486">
    <property type="entry name" value="Metalloproteases ('zincins'), catalytic domain"/>
    <property type="match status" value="1"/>
</dbReference>
<feature type="domain" description="DUF5117" evidence="3">
    <location>
        <begin position="133"/>
        <end position="327"/>
    </location>
</feature>
<dbReference type="EMBL" id="UOFW01000053">
    <property type="protein sequence ID" value="VAX03554.1"/>
    <property type="molecule type" value="Genomic_DNA"/>
</dbReference>
<dbReference type="InterPro" id="IPR034032">
    <property type="entry name" value="Zn_MMP-like_bac"/>
</dbReference>